<name>A0A9X0KDC8_BACCE</name>
<dbReference type="AlphaFoldDB" id="A0A9X0KDC8"/>
<comment type="caution">
    <text evidence="2">The sequence shown here is derived from an EMBL/GenBank/DDBJ whole genome shotgun (WGS) entry which is preliminary data.</text>
</comment>
<reference evidence="2 3" key="1">
    <citation type="submission" date="2015-02" db="EMBL/GenBank/DDBJ databases">
        <title>Evolution of B. cereus sensu lato: Distribution, horizontal transfer and duplication of chromosomal virulence genes.</title>
        <authorList>
            <person name="Boehm M.-E."/>
            <person name="Huptas C."/>
            <person name="Krey V.M."/>
            <person name="Scherer S."/>
        </authorList>
    </citation>
    <scope>NUCLEOTIDE SEQUENCE [LARGE SCALE GENOMIC DNA]</scope>
    <source>
        <strain evidence="2 3">#17</strain>
    </source>
</reference>
<evidence type="ECO:0000313" key="2">
    <source>
        <dbReference type="EMBL" id="KMP13704.1"/>
    </source>
</evidence>
<evidence type="ECO:0000313" key="3">
    <source>
        <dbReference type="Proteomes" id="UP000036243"/>
    </source>
</evidence>
<accession>A0A9X0KDC8</accession>
<organism evidence="2 3">
    <name type="scientific">Bacillus cereus</name>
    <dbReference type="NCBI Taxonomy" id="1396"/>
    <lineage>
        <taxon>Bacteria</taxon>
        <taxon>Bacillati</taxon>
        <taxon>Bacillota</taxon>
        <taxon>Bacilli</taxon>
        <taxon>Bacillales</taxon>
        <taxon>Bacillaceae</taxon>
        <taxon>Bacillus</taxon>
        <taxon>Bacillus cereus group</taxon>
    </lineage>
</organism>
<protein>
    <submittedName>
        <fullName evidence="2">Uncharacterized protein</fullName>
    </submittedName>
</protein>
<sequence length="129" mass="14893">MNNNILLEFKKHVQLEQVNKNYTIGTVTLLIYSKEAFKNNKDIISFLSNVFNESYLPYVIKSRTLVAAKLGRTLANKEEESFKKLDKSIIAYFDATTSDDSKKDKEPKKVKKTKKKNANDKLDSWLRGL</sequence>
<evidence type="ECO:0000256" key="1">
    <source>
        <dbReference type="SAM" id="MobiDB-lite"/>
    </source>
</evidence>
<dbReference type="EMBL" id="JYFW01000039">
    <property type="protein sequence ID" value="KMP13704.1"/>
    <property type="molecule type" value="Genomic_DNA"/>
</dbReference>
<proteinExistence type="predicted"/>
<gene>
    <name evidence="2" type="ORF">TQ94_20860</name>
</gene>
<feature type="region of interest" description="Disordered" evidence="1">
    <location>
        <begin position="98"/>
        <end position="129"/>
    </location>
</feature>
<dbReference type="RefSeq" id="WP_048558717.1">
    <property type="nucleotide sequence ID" value="NZ_CP097351.1"/>
</dbReference>
<feature type="compositionally biased region" description="Basic and acidic residues" evidence="1">
    <location>
        <begin position="117"/>
        <end position="129"/>
    </location>
</feature>
<dbReference type="Proteomes" id="UP000036243">
    <property type="component" value="Unassembled WGS sequence"/>
</dbReference>